<keyword evidence="2" id="KW-1185">Reference proteome</keyword>
<evidence type="ECO:0000313" key="1">
    <source>
        <dbReference type="EMBL" id="WAJ27352.1"/>
    </source>
</evidence>
<dbReference type="Proteomes" id="UP001163223">
    <property type="component" value="Chromosome"/>
</dbReference>
<accession>A0ACD4NKN5</accession>
<organism evidence="1 2">
    <name type="scientific">Antarcticirhabdus aurantiaca</name>
    <dbReference type="NCBI Taxonomy" id="2606717"/>
    <lineage>
        <taxon>Bacteria</taxon>
        <taxon>Pseudomonadati</taxon>
        <taxon>Pseudomonadota</taxon>
        <taxon>Alphaproteobacteria</taxon>
        <taxon>Hyphomicrobiales</taxon>
        <taxon>Aurantimonadaceae</taxon>
        <taxon>Antarcticirhabdus</taxon>
    </lineage>
</organism>
<sequence>MTARTQNRFRSFLDMMSGARECAAAVEAGRKPSARALRNLNLPADAFDDVKFGR</sequence>
<reference evidence="1" key="1">
    <citation type="submission" date="2022-11" db="EMBL/GenBank/DDBJ databases">
        <title>beta-Carotene-producing bacterium, Jeongeuplla avenae sp. nov., alleviates the salt stress of Arabidopsis seedlings.</title>
        <authorList>
            <person name="Jiang L."/>
            <person name="Lee J."/>
        </authorList>
    </citation>
    <scope>NUCLEOTIDE SEQUENCE</scope>
    <source>
        <strain evidence="1">DY_R2A_6</strain>
    </source>
</reference>
<gene>
    <name evidence="1" type="ORF">OXU80_21245</name>
</gene>
<proteinExistence type="predicted"/>
<dbReference type="EMBL" id="CP113520">
    <property type="protein sequence ID" value="WAJ27352.1"/>
    <property type="molecule type" value="Genomic_DNA"/>
</dbReference>
<name>A0ACD4NKN5_9HYPH</name>
<protein>
    <submittedName>
        <fullName evidence="1">Uncharacterized protein</fullName>
    </submittedName>
</protein>
<evidence type="ECO:0000313" key="2">
    <source>
        <dbReference type="Proteomes" id="UP001163223"/>
    </source>
</evidence>